<dbReference type="InterPro" id="IPR005846">
    <property type="entry name" value="A-D-PHexomutase_a/b/a-III"/>
</dbReference>
<dbReference type="AlphaFoldDB" id="A0AAN1XU99"/>
<dbReference type="Pfam" id="PF00483">
    <property type="entry name" value="NTP_transferase"/>
    <property type="match status" value="1"/>
</dbReference>
<feature type="domain" description="Alpha-D-phosphohexomutase alpha/beta/alpha" evidence="7">
    <location>
        <begin position="379"/>
        <end position="508"/>
    </location>
</feature>
<dbReference type="SUPFAM" id="SSF53448">
    <property type="entry name" value="Nucleotide-diphospho-sugar transferases"/>
    <property type="match status" value="1"/>
</dbReference>
<sequence length="830" mass="89885">MAGGEGSRLRPLTSRRPKPLAPVAGIPVMEHIVNLLSAHGFGEIVATLHYLADEIEAWFGDGSANGVTMHYVVEDTPLGTAGAVKMANDLLAGDTFLIISGDALTDVDLSALVRHHKEQKNDVTIALQRVTNPLEFGVVVTGEDGRIVRFLEKPSWGEVFSDTINTGIYVLEPGILDLMERGKIYDFSKDLFPRMLHEGKKLGGWVFDTYWTDIGNLEQYQQANYDAIERKVAISFSGDEVRPGVWAGEGTTIDPQAHIEGPVVLGREVRVGAGATIVGPAVVGDHSIVERNAAITRSVLWEDCYVGEEASLNDCTVADRNTIERRATVQEASVIGRGCTLGHGSTVNAHLKLWPDKWVNAGSIVSMSLIYGQKWPGSLFGSVGISGLANLEITPEFALKLGQAFGTSLKSGQTVMTSRDTHPASRVMNRCVISGLLSVGINVLDLRSYPLPLARYAVRVGGDGGVHVRVAPDDANALVFEFFDHTGIGIEKGAERKVENLFFREDFRRTPMDEVGRLDFPSRALERYSGAFVESLGAKALKDANFRVVIDYAFGNASIVLPQILGTLGVEQIALNAYFDSEKVRTFRNDRERHLQQLTSVVSSLEANLGVLIDADGETVILVDDTGAIIGRNRLMALLTLLVARSKPGARIALPLTVPSVVERIAADNGATIVRTRSDRRSLMSLAECDPSIAFAGGMNYELIFPEFQPAFDGIYAAAKIMELLAAEQRKLSQLVATLPEWHIAGRVVACPWDRKGAVMRSLHDEAAHAGNGKVETLDGVRLERNGGWVLVLPDATDASVNIWAEGTTDDDAARYADEIAGRVRTIAAG</sequence>
<dbReference type="InterPro" id="IPR005835">
    <property type="entry name" value="NTP_transferase_dom"/>
</dbReference>
<feature type="domain" description="Mannose-1-phosphate guanyltransferase C-terminal" evidence="10">
    <location>
        <begin position="259"/>
        <end position="360"/>
    </location>
</feature>
<evidence type="ECO:0000256" key="1">
    <source>
        <dbReference type="ARBA" id="ARBA00007274"/>
    </source>
</evidence>
<dbReference type="SUPFAM" id="SSF55957">
    <property type="entry name" value="Phosphoglucomutase, C-terminal domain"/>
    <property type="match status" value="1"/>
</dbReference>
<dbReference type="InterPro" id="IPR029044">
    <property type="entry name" value="Nucleotide-diphossugar_trans"/>
</dbReference>
<dbReference type="GO" id="GO:0016868">
    <property type="term" value="F:intramolecular phosphotransferase activity"/>
    <property type="evidence" value="ECO:0007669"/>
    <property type="project" value="InterPro"/>
</dbReference>
<evidence type="ECO:0000259" key="6">
    <source>
        <dbReference type="Pfam" id="PF00483"/>
    </source>
</evidence>
<dbReference type="InterPro" id="IPR005844">
    <property type="entry name" value="A-D-PHexomutase_a/b/a-I"/>
</dbReference>
<dbReference type="SUPFAM" id="SSF51161">
    <property type="entry name" value="Trimeric LpxA-like enzymes"/>
    <property type="match status" value="1"/>
</dbReference>
<keyword evidence="5" id="KW-0677">Repeat</keyword>
<evidence type="ECO:0000256" key="3">
    <source>
        <dbReference type="ARBA" id="ARBA00022553"/>
    </source>
</evidence>
<evidence type="ECO:0000259" key="8">
    <source>
        <dbReference type="Pfam" id="PF02879"/>
    </source>
</evidence>
<evidence type="ECO:0000259" key="7">
    <source>
        <dbReference type="Pfam" id="PF02878"/>
    </source>
</evidence>
<dbReference type="PANTHER" id="PTHR22572">
    <property type="entry name" value="SUGAR-1-PHOSPHATE GUANYL TRANSFERASE"/>
    <property type="match status" value="1"/>
</dbReference>
<feature type="domain" description="Alpha-D-phosphohexomutase alpha/beta/alpha" evidence="8">
    <location>
        <begin position="527"/>
        <end position="627"/>
    </location>
</feature>
<dbReference type="GO" id="GO:0016740">
    <property type="term" value="F:transferase activity"/>
    <property type="evidence" value="ECO:0007669"/>
    <property type="project" value="UniProtKB-KW"/>
</dbReference>
<organism evidence="11 12">
    <name type="scientific">Vulcanimicrobium alpinum</name>
    <dbReference type="NCBI Taxonomy" id="3016050"/>
    <lineage>
        <taxon>Bacteria</taxon>
        <taxon>Bacillati</taxon>
        <taxon>Vulcanimicrobiota</taxon>
        <taxon>Vulcanimicrobiia</taxon>
        <taxon>Vulcanimicrobiales</taxon>
        <taxon>Vulcanimicrobiaceae</taxon>
        <taxon>Vulcanimicrobium</taxon>
    </lineage>
</organism>
<keyword evidence="4" id="KW-0808">Transferase</keyword>
<dbReference type="InterPro" id="IPR011004">
    <property type="entry name" value="Trimer_LpxA-like_sf"/>
</dbReference>
<dbReference type="KEGG" id="vab:WPS_04600"/>
<dbReference type="Pfam" id="PF25087">
    <property type="entry name" value="GMPPB_C"/>
    <property type="match status" value="1"/>
</dbReference>
<dbReference type="Pfam" id="PF02879">
    <property type="entry name" value="PGM_PMM_II"/>
    <property type="match status" value="1"/>
</dbReference>
<evidence type="ECO:0000259" key="9">
    <source>
        <dbReference type="Pfam" id="PF02880"/>
    </source>
</evidence>
<evidence type="ECO:0000256" key="2">
    <source>
        <dbReference type="ARBA" id="ARBA00010231"/>
    </source>
</evidence>
<dbReference type="InterPro" id="IPR050486">
    <property type="entry name" value="Mannose-1P_guanyltransferase"/>
</dbReference>
<dbReference type="InterPro" id="IPR005845">
    <property type="entry name" value="A-D-PHexomutase_a/b/a-II"/>
</dbReference>
<comment type="similarity">
    <text evidence="2">Belongs to the phosphohexose mutase family.</text>
</comment>
<dbReference type="InterPro" id="IPR036900">
    <property type="entry name" value="A-D-PHexomutase_C_sf"/>
</dbReference>
<keyword evidence="3" id="KW-0597">Phosphoprotein</keyword>
<comment type="similarity">
    <text evidence="1">Belongs to the transferase hexapeptide repeat family.</text>
</comment>
<protein>
    <submittedName>
        <fullName evidence="11">Nucleotidyltransferase</fullName>
    </submittedName>
</protein>
<dbReference type="GO" id="GO:0005975">
    <property type="term" value="P:carbohydrate metabolic process"/>
    <property type="evidence" value="ECO:0007669"/>
    <property type="project" value="InterPro"/>
</dbReference>
<dbReference type="Pfam" id="PF02880">
    <property type="entry name" value="PGM_PMM_III"/>
    <property type="match status" value="1"/>
</dbReference>
<evidence type="ECO:0000313" key="11">
    <source>
        <dbReference type="EMBL" id="BDE05184.1"/>
    </source>
</evidence>
<dbReference type="Proteomes" id="UP001317532">
    <property type="component" value="Chromosome"/>
</dbReference>
<gene>
    <name evidence="11" type="ORF">WPS_04600</name>
</gene>
<name>A0AAN1XU99_UNVUL</name>
<proteinExistence type="inferred from homology"/>
<evidence type="ECO:0000256" key="4">
    <source>
        <dbReference type="ARBA" id="ARBA00022679"/>
    </source>
</evidence>
<dbReference type="EMBL" id="AP025523">
    <property type="protein sequence ID" value="BDE05184.1"/>
    <property type="molecule type" value="Genomic_DNA"/>
</dbReference>
<accession>A0AAN1XU99</accession>
<reference evidence="11 12" key="1">
    <citation type="journal article" date="2022" name="ISME Commun">
        <title>Vulcanimicrobium alpinus gen. nov. sp. nov., the first cultivated representative of the candidate phylum 'Eremiobacterota', is a metabolically versatile aerobic anoxygenic phototroph.</title>
        <authorList>
            <person name="Yabe S."/>
            <person name="Muto K."/>
            <person name="Abe K."/>
            <person name="Yokota A."/>
            <person name="Staudigel H."/>
            <person name="Tebo B.M."/>
        </authorList>
    </citation>
    <scope>NUCLEOTIDE SEQUENCE [LARGE SCALE GENOMIC DNA]</scope>
    <source>
        <strain evidence="11 12">WC8-2</strain>
    </source>
</reference>
<dbReference type="CDD" id="cd04181">
    <property type="entry name" value="NTP_transferase"/>
    <property type="match status" value="1"/>
</dbReference>
<dbReference type="Gene3D" id="2.160.10.10">
    <property type="entry name" value="Hexapeptide repeat proteins"/>
    <property type="match status" value="1"/>
</dbReference>
<keyword evidence="12" id="KW-1185">Reference proteome</keyword>
<feature type="domain" description="Nucleotidyl transferase" evidence="6">
    <location>
        <begin position="1"/>
        <end position="227"/>
    </location>
</feature>
<dbReference type="CDD" id="cd05805">
    <property type="entry name" value="MPG1_transferase"/>
    <property type="match status" value="1"/>
</dbReference>
<dbReference type="SUPFAM" id="SSF53738">
    <property type="entry name" value="Phosphoglucomutase, first 3 domains"/>
    <property type="match status" value="3"/>
</dbReference>
<evidence type="ECO:0000259" key="10">
    <source>
        <dbReference type="Pfam" id="PF25087"/>
    </source>
</evidence>
<dbReference type="PROSITE" id="PS00101">
    <property type="entry name" value="HEXAPEP_TRANSFERASES"/>
    <property type="match status" value="1"/>
</dbReference>
<evidence type="ECO:0000256" key="5">
    <source>
        <dbReference type="ARBA" id="ARBA00022737"/>
    </source>
</evidence>
<dbReference type="Gene3D" id="3.30.310.50">
    <property type="entry name" value="Alpha-D-phosphohexomutase, C-terminal domain"/>
    <property type="match status" value="1"/>
</dbReference>
<dbReference type="Pfam" id="PF02878">
    <property type="entry name" value="PGM_PMM_I"/>
    <property type="match status" value="1"/>
</dbReference>
<feature type="domain" description="Alpha-D-phosphohexomutase alpha/beta/alpha" evidence="9">
    <location>
        <begin position="633"/>
        <end position="739"/>
    </location>
</feature>
<dbReference type="Gene3D" id="3.40.120.10">
    <property type="entry name" value="Alpha-D-Glucose-1,6-Bisphosphate, subunit A, domain 3"/>
    <property type="match status" value="3"/>
</dbReference>
<dbReference type="InterPro" id="IPR016055">
    <property type="entry name" value="A-D-PHexomutase_a/b/a-I/II/III"/>
</dbReference>
<dbReference type="InterPro" id="IPR056729">
    <property type="entry name" value="GMPPB_C"/>
</dbReference>
<dbReference type="Gene3D" id="3.90.550.10">
    <property type="entry name" value="Spore Coat Polysaccharide Biosynthesis Protein SpsA, Chain A"/>
    <property type="match status" value="1"/>
</dbReference>
<evidence type="ECO:0000313" key="12">
    <source>
        <dbReference type="Proteomes" id="UP001317532"/>
    </source>
</evidence>
<dbReference type="InterPro" id="IPR018357">
    <property type="entry name" value="Hexapep_transf_CS"/>
</dbReference>